<dbReference type="EMBL" id="BGZK01000065">
    <property type="protein sequence ID" value="GBP14631.1"/>
    <property type="molecule type" value="Genomic_DNA"/>
</dbReference>
<dbReference type="Proteomes" id="UP000299102">
    <property type="component" value="Unassembled WGS sequence"/>
</dbReference>
<reference evidence="2 3" key="1">
    <citation type="journal article" date="2019" name="Commun. Biol.">
        <title>The bagworm genome reveals a unique fibroin gene that provides high tensile strength.</title>
        <authorList>
            <person name="Kono N."/>
            <person name="Nakamura H."/>
            <person name="Ohtoshi R."/>
            <person name="Tomita M."/>
            <person name="Numata K."/>
            <person name="Arakawa K."/>
        </authorList>
    </citation>
    <scope>NUCLEOTIDE SEQUENCE [LARGE SCALE GENOMIC DNA]</scope>
</reference>
<feature type="region of interest" description="Disordered" evidence="1">
    <location>
        <begin position="1"/>
        <end position="23"/>
    </location>
</feature>
<evidence type="ECO:0000256" key="1">
    <source>
        <dbReference type="SAM" id="MobiDB-lite"/>
    </source>
</evidence>
<comment type="caution">
    <text evidence="2">The sequence shown here is derived from an EMBL/GenBank/DDBJ whole genome shotgun (WGS) entry which is preliminary data.</text>
</comment>
<gene>
    <name evidence="2" type="ORF">EVAR_93501_1</name>
</gene>
<sequence length="77" mass="8457">MTMSSGRRSVAGRDTTNNNVPPAGVVGERVIYTAPSKLRLWSFIREGEVAHAHGIGATRYRLNRRVTDVDVSVDSLM</sequence>
<keyword evidence="3" id="KW-1185">Reference proteome</keyword>
<evidence type="ECO:0000313" key="2">
    <source>
        <dbReference type="EMBL" id="GBP14631.1"/>
    </source>
</evidence>
<accession>A0A4C1TMP0</accession>
<protein>
    <submittedName>
        <fullName evidence="2">Uncharacterized protein</fullName>
    </submittedName>
</protein>
<evidence type="ECO:0000313" key="3">
    <source>
        <dbReference type="Proteomes" id="UP000299102"/>
    </source>
</evidence>
<name>A0A4C1TMP0_EUMVA</name>
<organism evidence="2 3">
    <name type="scientific">Eumeta variegata</name>
    <name type="common">Bagworm moth</name>
    <name type="synonym">Eumeta japonica</name>
    <dbReference type="NCBI Taxonomy" id="151549"/>
    <lineage>
        <taxon>Eukaryota</taxon>
        <taxon>Metazoa</taxon>
        <taxon>Ecdysozoa</taxon>
        <taxon>Arthropoda</taxon>
        <taxon>Hexapoda</taxon>
        <taxon>Insecta</taxon>
        <taxon>Pterygota</taxon>
        <taxon>Neoptera</taxon>
        <taxon>Endopterygota</taxon>
        <taxon>Lepidoptera</taxon>
        <taxon>Glossata</taxon>
        <taxon>Ditrysia</taxon>
        <taxon>Tineoidea</taxon>
        <taxon>Psychidae</taxon>
        <taxon>Oiketicinae</taxon>
        <taxon>Eumeta</taxon>
    </lineage>
</organism>
<dbReference type="AlphaFoldDB" id="A0A4C1TMP0"/>
<proteinExistence type="predicted"/>